<protein>
    <recommendedName>
        <fullName evidence="2">FAD-dependent oxidoreductase domain-containing protein 1</fullName>
    </recommendedName>
</protein>
<evidence type="ECO:0000256" key="2">
    <source>
        <dbReference type="ARBA" id="ARBA00039785"/>
    </source>
</evidence>
<keyword evidence="1" id="KW-0560">Oxidoreductase</keyword>
<dbReference type="Proteomes" id="UP000278143">
    <property type="component" value="Unassembled WGS sequence"/>
</dbReference>
<evidence type="ECO:0000313" key="5">
    <source>
        <dbReference type="EMBL" id="RKP25952.1"/>
    </source>
</evidence>
<evidence type="ECO:0000256" key="1">
    <source>
        <dbReference type="ARBA" id="ARBA00023002"/>
    </source>
</evidence>
<dbReference type="EMBL" id="KZ989562">
    <property type="protein sequence ID" value="RKP25952.1"/>
    <property type="molecule type" value="Genomic_DNA"/>
</dbReference>
<dbReference type="Gene3D" id="3.50.50.60">
    <property type="entry name" value="FAD/NAD(P)-binding domain"/>
    <property type="match status" value="2"/>
</dbReference>
<dbReference type="Gene3D" id="3.30.9.10">
    <property type="entry name" value="D-Amino Acid Oxidase, subunit A, domain 2"/>
    <property type="match status" value="2"/>
</dbReference>
<accession>A0A4P9Z1V9</accession>
<proteinExistence type="predicted"/>
<dbReference type="GO" id="GO:0005737">
    <property type="term" value="C:cytoplasm"/>
    <property type="evidence" value="ECO:0007669"/>
    <property type="project" value="TreeGrafter"/>
</dbReference>
<dbReference type="InterPro" id="IPR006076">
    <property type="entry name" value="FAD-dep_OxRdtase"/>
</dbReference>
<reference evidence="6" key="1">
    <citation type="journal article" date="2018" name="Nat. Microbiol.">
        <title>Leveraging single-cell genomics to expand the fungal tree of life.</title>
        <authorList>
            <person name="Ahrendt S.R."/>
            <person name="Quandt C.A."/>
            <person name="Ciobanu D."/>
            <person name="Clum A."/>
            <person name="Salamov A."/>
            <person name="Andreopoulos B."/>
            <person name="Cheng J.F."/>
            <person name="Woyke T."/>
            <person name="Pelin A."/>
            <person name="Henrissat B."/>
            <person name="Reynolds N.K."/>
            <person name="Benny G.L."/>
            <person name="Smith M.E."/>
            <person name="James T.Y."/>
            <person name="Grigoriev I.V."/>
        </authorList>
    </citation>
    <scope>NUCLEOTIDE SEQUENCE [LARGE SCALE GENOMIC DNA]</scope>
    <source>
        <strain evidence="6">Benny S71-1</strain>
    </source>
</reference>
<evidence type="ECO:0000259" key="4">
    <source>
        <dbReference type="Pfam" id="PF01266"/>
    </source>
</evidence>
<keyword evidence="6" id="KW-1185">Reference proteome</keyword>
<dbReference type="GO" id="GO:0016491">
    <property type="term" value="F:oxidoreductase activity"/>
    <property type="evidence" value="ECO:0007669"/>
    <property type="project" value="UniProtKB-KW"/>
</dbReference>
<organism evidence="5 6">
    <name type="scientific">Syncephalis pseudoplumigaleata</name>
    <dbReference type="NCBI Taxonomy" id="1712513"/>
    <lineage>
        <taxon>Eukaryota</taxon>
        <taxon>Fungi</taxon>
        <taxon>Fungi incertae sedis</taxon>
        <taxon>Zoopagomycota</taxon>
        <taxon>Zoopagomycotina</taxon>
        <taxon>Zoopagomycetes</taxon>
        <taxon>Zoopagales</taxon>
        <taxon>Piptocephalidaceae</taxon>
        <taxon>Syncephalis</taxon>
    </lineage>
</organism>
<dbReference type="AlphaFoldDB" id="A0A4P9Z1V9"/>
<dbReference type="PANTHER" id="PTHR13847:SF287">
    <property type="entry name" value="FAD-DEPENDENT OXIDOREDUCTASE DOMAIN-CONTAINING PROTEIN 1"/>
    <property type="match status" value="1"/>
</dbReference>
<dbReference type="OrthoDB" id="5589156at2759"/>
<gene>
    <name evidence="5" type="ORF">SYNPS1DRAFT_28332</name>
</gene>
<dbReference type="PANTHER" id="PTHR13847">
    <property type="entry name" value="SARCOSINE DEHYDROGENASE-RELATED"/>
    <property type="match status" value="1"/>
</dbReference>
<dbReference type="InterPro" id="IPR036188">
    <property type="entry name" value="FAD/NAD-bd_sf"/>
</dbReference>
<feature type="domain" description="FAD dependent oxidoreductase" evidence="4">
    <location>
        <begin position="23"/>
        <end position="148"/>
    </location>
</feature>
<dbReference type="SUPFAM" id="SSF51905">
    <property type="entry name" value="FAD/NAD(P)-binding domain"/>
    <property type="match status" value="1"/>
</dbReference>
<dbReference type="Pfam" id="PF01266">
    <property type="entry name" value="DAO"/>
    <property type="match status" value="1"/>
</dbReference>
<evidence type="ECO:0000313" key="6">
    <source>
        <dbReference type="Proteomes" id="UP000278143"/>
    </source>
</evidence>
<evidence type="ECO:0000256" key="3">
    <source>
        <dbReference type="ARBA" id="ARBA00046185"/>
    </source>
</evidence>
<sequence length="587" mass="62514">MTPSMPQPSADPFSTATLPDTTDILVVGAGIAGLATAYGIARVQPSCRVLVVEQAPTICSVTTAAAGGGFRCWWPENAGLGRLTRDSITRLRSMVHEDEGAAALEFHNPGYIMMSGRAEHVQHYLEKAAKASAHGGGPVWLDGRPWPADRPASTETDDPGDTFDLDAYLDRRDGIDVIGCPGIIRQVLDRYWVRHDTRMADTAADRENATDALAVDKVKALLHIRNAGHLNPVALGHRIAARAMATGNVTIATQVSLVDVVYTSDHGSSDKRVAAAVLRHGPSSKEQAVHTSAIVLAVGPYLPILGTQLNIAFAVANEPHARVGRGHGGEGRVRAAIGVWLAKFNARRRQVVFNDPLAAGPSPGRSWTFWSDPVAVKTDNDGATTRMLSPNVHCRPWCPPARPAETDALANGTGRRQFTGVWTYENQQLRGSSALSAAASELVVPPPVPTEYPSFVLQGLCAMFPRLEGYLATSGKSPRQALDCVDAVHSGYYCKTHDQQPMIGPILRDNASNRLHGLWACGALSGHGIMIALGCGHLLAQRLLAAGVIQAEAGAGLDKRTIADYDGLFNVALGEFISNNASLADQM</sequence>
<name>A0A4P9Z1V9_9FUNG</name>
<comment type="function">
    <text evidence="3">Required for the assembly of the mitochondrial membrane respiratory chain NADH dehydrogenase (Complex I). Involved in mid-late stages of complex I assembly.</text>
</comment>